<comment type="caution">
    <text evidence="1">The sequence shown here is derived from an EMBL/GenBank/DDBJ whole genome shotgun (WGS) entry which is preliminary data.</text>
</comment>
<proteinExistence type="predicted"/>
<name>A0AAW9NJ44_9BACL</name>
<sequence length="52" mass="5457">MPALDLLQQVSQILKGGLHDAGQLTVVTGGDAFRLTSTMSELKKSGHNYASA</sequence>
<dbReference type="AlphaFoldDB" id="A0AAW9NJ44"/>
<accession>A0AAW9NJ44</accession>
<reference evidence="1 2" key="1">
    <citation type="submission" date="2023-03" db="EMBL/GenBank/DDBJ databases">
        <title>Bacillus Genome Sequencing.</title>
        <authorList>
            <person name="Dunlap C."/>
        </authorList>
    </citation>
    <scope>NUCLEOTIDE SEQUENCE [LARGE SCALE GENOMIC DNA]</scope>
    <source>
        <strain evidence="1 2">B-59205</strain>
    </source>
</reference>
<keyword evidence="2" id="KW-1185">Reference proteome</keyword>
<gene>
    <name evidence="1" type="ORF">P9B03_01255</name>
</gene>
<dbReference type="EMBL" id="JARSFG010000003">
    <property type="protein sequence ID" value="MEC1177097.1"/>
    <property type="molecule type" value="Genomic_DNA"/>
</dbReference>
<dbReference type="Proteomes" id="UP001344888">
    <property type="component" value="Unassembled WGS sequence"/>
</dbReference>
<protein>
    <submittedName>
        <fullName evidence="1">Uncharacterized protein</fullName>
    </submittedName>
</protein>
<evidence type="ECO:0000313" key="2">
    <source>
        <dbReference type="Proteomes" id="UP001344888"/>
    </source>
</evidence>
<evidence type="ECO:0000313" key="1">
    <source>
        <dbReference type="EMBL" id="MEC1177097.1"/>
    </source>
</evidence>
<organism evidence="1 2">
    <name type="scientific">Metasolibacillus meyeri</name>
    <dbReference type="NCBI Taxonomy" id="1071052"/>
    <lineage>
        <taxon>Bacteria</taxon>
        <taxon>Bacillati</taxon>
        <taxon>Bacillota</taxon>
        <taxon>Bacilli</taxon>
        <taxon>Bacillales</taxon>
        <taxon>Caryophanaceae</taxon>
        <taxon>Metasolibacillus</taxon>
    </lineage>
</organism>
<dbReference type="RefSeq" id="WP_326121320.1">
    <property type="nucleotide sequence ID" value="NZ_JARSFG010000003.1"/>
</dbReference>